<dbReference type="InterPro" id="IPR023457">
    <property type="entry name" value="Met-tRNA_synth_2"/>
</dbReference>
<dbReference type="InterPro" id="IPR014729">
    <property type="entry name" value="Rossmann-like_a/b/a_fold"/>
</dbReference>
<evidence type="ECO:0000259" key="6">
    <source>
        <dbReference type="Pfam" id="PF09334"/>
    </source>
</evidence>
<name>A0A382U1T0_9ZZZZ</name>
<evidence type="ECO:0000256" key="1">
    <source>
        <dbReference type="ARBA" id="ARBA00022598"/>
    </source>
</evidence>
<keyword evidence="5" id="KW-0030">Aminoacyl-tRNA synthetase</keyword>
<feature type="domain" description="Methionyl/Leucyl tRNA synthetase" evidence="6">
    <location>
        <begin position="1"/>
        <end position="129"/>
    </location>
</feature>
<keyword evidence="4" id="KW-0648">Protein biosynthesis</keyword>
<sequence>VNDVPHIGHAYTSVATDCLARFKKMEGFDVRFQTGTDEHGLKIQKAADKLGIKPIDLCDKNSKVFEKLTGTLNLSNNDFIRTTEARHVEGAQNLWNKLIKNDQIYLDEYEGWYSVNDETFYNEKDLIKGEEGNLKTPTGGTVDWITEKSYFFKLSEWSEKLLELYTKNLNFIKPES</sequence>
<reference evidence="7" key="1">
    <citation type="submission" date="2018-05" db="EMBL/GenBank/DDBJ databases">
        <authorList>
            <person name="Lanie J.A."/>
            <person name="Ng W.-L."/>
            <person name="Kazmierczak K.M."/>
            <person name="Andrzejewski T.M."/>
            <person name="Davidsen T.M."/>
            <person name="Wayne K.J."/>
            <person name="Tettelin H."/>
            <person name="Glass J.I."/>
            <person name="Rusch D."/>
            <person name="Podicherti R."/>
            <person name="Tsui H.-C.T."/>
            <person name="Winkler M.E."/>
        </authorList>
    </citation>
    <scope>NUCLEOTIDE SEQUENCE</scope>
</reference>
<keyword evidence="1" id="KW-0436">Ligase</keyword>
<dbReference type="InterPro" id="IPR015413">
    <property type="entry name" value="Methionyl/Leucyl_tRNA_Synth"/>
</dbReference>
<protein>
    <recommendedName>
        <fullName evidence="6">Methionyl/Leucyl tRNA synthetase domain-containing protein</fullName>
    </recommendedName>
</protein>
<dbReference type="Pfam" id="PF09334">
    <property type="entry name" value="tRNA-synt_1g"/>
    <property type="match status" value="1"/>
</dbReference>
<dbReference type="SUPFAM" id="SSF52374">
    <property type="entry name" value="Nucleotidylyl transferase"/>
    <property type="match status" value="1"/>
</dbReference>
<dbReference type="AlphaFoldDB" id="A0A382U1T0"/>
<dbReference type="GO" id="GO:0006431">
    <property type="term" value="P:methionyl-tRNA aminoacylation"/>
    <property type="evidence" value="ECO:0007669"/>
    <property type="project" value="TreeGrafter"/>
</dbReference>
<dbReference type="EMBL" id="UINC01140515">
    <property type="protein sequence ID" value="SVD27701.1"/>
    <property type="molecule type" value="Genomic_DNA"/>
</dbReference>
<feature type="non-terminal residue" evidence="7">
    <location>
        <position position="1"/>
    </location>
</feature>
<dbReference type="PANTHER" id="PTHR43326">
    <property type="entry name" value="METHIONYL-TRNA SYNTHETASE"/>
    <property type="match status" value="1"/>
</dbReference>
<keyword evidence="2" id="KW-0547">Nucleotide-binding</keyword>
<evidence type="ECO:0000256" key="3">
    <source>
        <dbReference type="ARBA" id="ARBA00022840"/>
    </source>
</evidence>
<evidence type="ECO:0000256" key="5">
    <source>
        <dbReference type="ARBA" id="ARBA00023146"/>
    </source>
</evidence>
<gene>
    <name evidence="7" type="ORF">METZ01_LOCUS380555</name>
</gene>
<dbReference type="Gene3D" id="2.170.220.10">
    <property type="match status" value="1"/>
</dbReference>
<dbReference type="Gene3D" id="3.40.50.620">
    <property type="entry name" value="HUPs"/>
    <property type="match status" value="1"/>
</dbReference>
<dbReference type="PANTHER" id="PTHR43326:SF1">
    <property type="entry name" value="METHIONINE--TRNA LIGASE, MITOCHONDRIAL"/>
    <property type="match status" value="1"/>
</dbReference>
<feature type="non-terminal residue" evidence="7">
    <location>
        <position position="176"/>
    </location>
</feature>
<organism evidence="7">
    <name type="scientific">marine metagenome</name>
    <dbReference type="NCBI Taxonomy" id="408172"/>
    <lineage>
        <taxon>unclassified sequences</taxon>
        <taxon>metagenomes</taxon>
        <taxon>ecological metagenomes</taxon>
    </lineage>
</organism>
<dbReference type="GO" id="GO:0004825">
    <property type="term" value="F:methionine-tRNA ligase activity"/>
    <property type="evidence" value="ECO:0007669"/>
    <property type="project" value="InterPro"/>
</dbReference>
<evidence type="ECO:0000256" key="2">
    <source>
        <dbReference type="ARBA" id="ARBA00022741"/>
    </source>
</evidence>
<accession>A0A382U1T0</accession>
<evidence type="ECO:0000313" key="7">
    <source>
        <dbReference type="EMBL" id="SVD27701.1"/>
    </source>
</evidence>
<evidence type="ECO:0000256" key="4">
    <source>
        <dbReference type="ARBA" id="ARBA00022917"/>
    </source>
</evidence>
<keyword evidence="3" id="KW-0067">ATP-binding</keyword>
<dbReference type="GO" id="GO:0005524">
    <property type="term" value="F:ATP binding"/>
    <property type="evidence" value="ECO:0007669"/>
    <property type="project" value="UniProtKB-KW"/>
</dbReference>
<proteinExistence type="predicted"/>